<protein>
    <submittedName>
        <fullName evidence="1">Uncharacterized protein</fullName>
    </submittedName>
</protein>
<evidence type="ECO:0000313" key="1">
    <source>
        <dbReference type="EMBL" id="TFK57776.1"/>
    </source>
</evidence>
<feature type="non-terminal residue" evidence="1">
    <location>
        <position position="151"/>
    </location>
</feature>
<name>A0ACD2ZX27_9AGAR</name>
<keyword evidence="2" id="KW-1185">Reference proteome</keyword>
<evidence type="ECO:0000313" key="2">
    <source>
        <dbReference type="Proteomes" id="UP000308600"/>
    </source>
</evidence>
<feature type="non-terminal residue" evidence="1">
    <location>
        <position position="1"/>
    </location>
</feature>
<organism evidence="1 2">
    <name type="scientific">Pluteus cervinus</name>
    <dbReference type="NCBI Taxonomy" id="181527"/>
    <lineage>
        <taxon>Eukaryota</taxon>
        <taxon>Fungi</taxon>
        <taxon>Dikarya</taxon>
        <taxon>Basidiomycota</taxon>
        <taxon>Agaricomycotina</taxon>
        <taxon>Agaricomycetes</taxon>
        <taxon>Agaricomycetidae</taxon>
        <taxon>Agaricales</taxon>
        <taxon>Pluteineae</taxon>
        <taxon>Pluteaceae</taxon>
        <taxon>Pluteus</taxon>
    </lineage>
</organism>
<gene>
    <name evidence="1" type="ORF">BDN72DRAFT_751656</name>
</gene>
<accession>A0ACD2ZX27</accession>
<dbReference type="Proteomes" id="UP000308600">
    <property type="component" value="Unassembled WGS sequence"/>
</dbReference>
<sequence>RCLDCVQGPTSCRECLVDSHRNNPFHQIEVWVDNHFARSSLDSLGQCLDLGHNGDTCPNAPRDADGIHEASDGRRFTIVHLNGVHSMRVRLCHCLHDKPELDQLLEARLFPATLKQPMTAFTFAFLDDFQIHNRTSHKSMYDHYDAIRRKT</sequence>
<proteinExistence type="predicted"/>
<reference evidence="1 2" key="1">
    <citation type="journal article" date="2019" name="Nat. Ecol. Evol.">
        <title>Megaphylogeny resolves global patterns of mushroom evolution.</title>
        <authorList>
            <person name="Varga T."/>
            <person name="Krizsan K."/>
            <person name="Foldi C."/>
            <person name="Dima B."/>
            <person name="Sanchez-Garcia M."/>
            <person name="Sanchez-Ramirez S."/>
            <person name="Szollosi G.J."/>
            <person name="Szarkandi J.G."/>
            <person name="Papp V."/>
            <person name="Albert L."/>
            <person name="Andreopoulos W."/>
            <person name="Angelini C."/>
            <person name="Antonin V."/>
            <person name="Barry K.W."/>
            <person name="Bougher N.L."/>
            <person name="Buchanan P."/>
            <person name="Buyck B."/>
            <person name="Bense V."/>
            <person name="Catcheside P."/>
            <person name="Chovatia M."/>
            <person name="Cooper J."/>
            <person name="Damon W."/>
            <person name="Desjardin D."/>
            <person name="Finy P."/>
            <person name="Geml J."/>
            <person name="Haridas S."/>
            <person name="Hughes K."/>
            <person name="Justo A."/>
            <person name="Karasinski D."/>
            <person name="Kautmanova I."/>
            <person name="Kiss B."/>
            <person name="Kocsube S."/>
            <person name="Kotiranta H."/>
            <person name="LaButti K.M."/>
            <person name="Lechner B.E."/>
            <person name="Liimatainen K."/>
            <person name="Lipzen A."/>
            <person name="Lukacs Z."/>
            <person name="Mihaltcheva S."/>
            <person name="Morgado L.N."/>
            <person name="Niskanen T."/>
            <person name="Noordeloos M.E."/>
            <person name="Ohm R.A."/>
            <person name="Ortiz-Santana B."/>
            <person name="Ovrebo C."/>
            <person name="Racz N."/>
            <person name="Riley R."/>
            <person name="Savchenko A."/>
            <person name="Shiryaev A."/>
            <person name="Soop K."/>
            <person name="Spirin V."/>
            <person name="Szebenyi C."/>
            <person name="Tomsovsky M."/>
            <person name="Tulloss R.E."/>
            <person name="Uehling J."/>
            <person name="Grigoriev I.V."/>
            <person name="Vagvolgyi C."/>
            <person name="Papp T."/>
            <person name="Martin F.M."/>
            <person name="Miettinen O."/>
            <person name="Hibbett D.S."/>
            <person name="Nagy L.G."/>
        </authorList>
    </citation>
    <scope>NUCLEOTIDE SEQUENCE [LARGE SCALE GENOMIC DNA]</scope>
    <source>
        <strain evidence="1 2">NL-1719</strain>
    </source>
</reference>
<dbReference type="EMBL" id="ML210081">
    <property type="protein sequence ID" value="TFK57776.1"/>
    <property type="molecule type" value="Genomic_DNA"/>
</dbReference>